<organism evidence="4 5">
    <name type="scientific">Sphingomonas jinjuensis</name>
    <dbReference type="NCBI Taxonomy" id="535907"/>
    <lineage>
        <taxon>Bacteria</taxon>
        <taxon>Pseudomonadati</taxon>
        <taxon>Pseudomonadota</taxon>
        <taxon>Alphaproteobacteria</taxon>
        <taxon>Sphingomonadales</taxon>
        <taxon>Sphingomonadaceae</taxon>
        <taxon>Sphingomonas</taxon>
    </lineage>
</organism>
<evidence type="ECO:0000256" key="1">
    <source>
        <dbReference type="ARBA" id="ARBA00022801"/>
    </source>
</evidence>
<name>A0A840FH43_9SPHN</name>
<evidence type="ECO:0000256" key="2">
    <source>
        <dbReference type="SAM" id="SignalP"/>
    </source>
</evidence>
<dbReference type="InterPro" id="IPR029058">
    <property type="entry name" value="AB_hydrolase_fold"/>
</dbReference>
<evidence type="ECO:0000313" key="5">
    <source>
        <dbReference type="Proteomes" id="UP000529795"/>
    </source>
</evidence>
<keyword evidence="2" id="KW-0732">Signal</keyword>
<keyword evidence="5" id="KW-1185">Reference proteome</keyword>
<dbReference type="InterPro" id="IPR001375">
    <property type="entry name" value="Peptidase_S9_cat"/>
</dbReference>
<dbReference type="Gene3D" id="3.40.50.1820">
    <property type="entry name" value="alpha/beta hydrolase"/>
    <property type="match status" value="1"/>
</dbReference>
<keyword evidence="1" id="KW-0378">Hydrolase</keyword>
<feature type="signal peptide" evidence="2">
    <location>
        <begin position="1"/>
        <end position="24"/>
    </location>
</feature>
<dbReference type="RefSeq" id="WP_221364467.1">
    <property type="nucleotide sequence ID" value="NZ_JACIEV010000012.1"/>
</dbReference>
<reference evidence="4 5" key="1">
    <citation type="submission" date="2020-08" db="EMBL/GenBank/DDBJ databases">
        <title>Genomic Encyclopedia of Type Strains, Phase IV (KMG-IV): sequencing the most valuable type-strain genomes for metagenomic binning, comparative biology and taxonomic classification.</title>
        <authorList>
            <person name="Goeker M."/>
        </authorList>
    </citation>
    <scope>NUCLEOTIDE SEQUENCE [LARGE SCALE GENOMIC DNA]</scope>
    <source>
        <strain evidence="4 5">YC6723</strain>
    </source>
</reference>
<dbReference type="GO" id="GO:0006508">
    <property type="term" value="P:proteolysis"/>
    <property type="evidence" value="ECO:0007669"/>
    <property type="project" value="InterPro"/>
</dbReference>
<evidence type="ECO:0000313" key="4">
    <source>
        <dbReference type="EMBL" id="MBB4155496.1"/>
    </source>
</evidence>
<dbReference type="GO" id="GO:0004177">
    <property type="term" value="F:aminopeptidase activity"/>
    <property type="evidence" value="ECO:0007669"/>
    <property type="project" value="UniProtKB-KW"/>
</dbReference>
<protein>
    <submittedName>
        <fullName evidence="4">Dipeptidyl aminopeptidase/acylaminoacyl peptidase</fullName>
    </submittedName>
</protein>
<proteinExistence type="predicted"/>
<feature type="domain" description="Peptidase S9 prolyl oligopeptidase catalytic" evidence="3">
    <location>
        <begin position="456"/>
        <end position="661"/>
    </location>
</feature>
<gene>
    <name evidence="4" type="ORF">GGQ80_003419</name>
</gene>
<keyword evidence="4" id="KW-0031">Aminopeptidase</keyword>
<dbReference type="AlphaFoldDB" id="A0A840FH43"/>
<evidence type="ECO:0000259" key="3">
    <source>
        <dbReference type="Pfam" id="PF00326"/>
    </source>
</evidence>
<dbReference type="EMBL" id="JACIEV010000012">
    <property type="protein sequence ID" value="MBB4155496.1"/>
    <property type="molecule type" value="Genomic_DNA"/>
</dbReference>
<keyword evidence="4" id="KW-0645">Protease</keyword>
<dbReference type="PANTHER" id="PTHR42776:SF27">
    <property type="entry name" value="DIPEPTIDYL PEPTIDASE FAMILY MEMBER 6"/>
    <property type="match status" value="1"/>
</dbReference>
<dbReference type="PANTHER" id="PTHR42776">
    <property type="entry name" value="SERINE PEPTIDASE S9 FAMILY MEMBER"/>
    <property type="match status" value="1"/>
</dbReference>
<dbReference type="Proteomes" id="UP000529795">
    <property type="component" value="Unassembled WGS sequence"/>
</dbReference>
<dbReference type="SUPFAM" id="SSF82171">
    <property type="entry name" value="DPP6 N-terminal domain-like"/>
    <property type="match status" value="1"/>
</dbReference>
<dbReference type="SUPFAM" id="SSF53474">
    <property type="entry name" value="alpha/beta-Hydrolases"/>
    <property type="match status" value="1"/>
</dbReference>
<dbReference type="Gene3D" id="2.120.10.60">
    <property type="entry name" value="Tricorn protease N-terminal domain"/>
    <property type="match status" value="1"/>
</dbReference>
<dbReference type="GO" id="GO:0004252">
    <property type="term" value="F:serine-type endopeptidase activity"/>
    <property type="evidence" value="ECO:0007669"/>
    <property type="project" value="TreeGrafter"/>
</dbReference>
<dbReference type="Pfam" id="PF00326">
    <property type="entry name" value="Peptidase_S9"/>
    <property type="match status" value="1"/>
</dbReference>
<comment type="caution">
    <text evidence="4">The sequence shown here is derived from an EMBL/GenBank/DDBJ whole genome shotgun (WGS) entry which is preliminary data.</text>
</comment>
<sequence length="663" mass="71253">MRFVDKAPLIGAAIVLSSASSMLAAQTKLDPAAAAAAFGARERIIDASLSPDGNKVALVTPGPGQATIVQMLDVKTGEVKPINYAKGDPMTLTGCGWASDRRLVCTMYGVTNKGTGPYLAYQRLIALDPDGNSPIALGLKQKRADYISQSDGYVIDWRDGSTDKVLIARNYVPFKGDGTRGGSMAEGLGVDLIDTRTGDVDHVEGASERAVRYWGDGRGNVRLMMVVSMRVPGEFRGTFDILYRQADSRDWKPLGHYDSVAKTGIYPVGVDATTNVAYVLKQNAGRDAVYRVALDGSGREELAFADPRVDVSGIVRAGRSGRIVGATYSTDMPEVKYFDPTYEKLITGLGRALSSSPLVRIVDSSADEKIHLLHASADTDAGRYFLYDGHRKAMTPLGSSRPELAGVPLGAVKPISYAAADGTQIPAYLTLPLGSSGKNLPAIVMPHGGPESRDDWGFDWFAQFFVNRGYAVIQPNYRGSSGYGQDWFKENGFKSWKVAIGDVTDAGRWMVKQGIADPARLAIVGWSYGGYAALQSQVLDPDMFKAVVAVAPVTDLGMLRGEQLGFSNATIARNFIGDGPHIAEGSPARHADAFKAPVILFHGTKDINVATAESRAMDKALRSAGKSSSLTIYPEIDHHLEDNAVRQDMLTKIDAFLTKSLPR</sequence>
<accession>A0A840FH43</accession>
<feature type="chain" id="PRO_5032770968" evidence="2">
    <location>
        <begin position="25"/>
        <end position="663"/>
    </location>
</feature>